<dbReference type="InterPro" id="IPR022357">
    <property type="entry name" value="MIP_CS"/>
</dbReference>
<protein>
    <submittedName>
        <fullName evidence="10">Putative glycerol uptake facilitator protein</fullName>
    </submittedName>
</protein>
<reference evidence="10 11" key="1">
    <citation type="journal article" date="2010" name="J. Bacteriol.">
        <title>Biochemical characterization of a novel indole prenyltransferase from Streptomyces sp. SN-593.</title>
        <authorList>
            <person name="Takahashi S."/>
            <person name="Takagi H."/>
            <person name="Toyoda A."/>
            <person name="Uramoto M."/>
            <person name="Nogawa T."/>
            <person name="Ueki M."/>
            <person name="Sakaki Y."/>
            <person name="Osada H."/>
        </authorList>
    </citation>
    <scope>NUCLEOTIDE SEQUENCE [LARGE SCALE GENOMIC DNA]</scope>
    <source>
        <strain evidence="10 11">SN-593</strain>
    </source>
</reference>
<dbReference type="InterPro" id="IPR000425">
    <property type="entry name" value="MIP"/>
</dbReference>
<keyword evidence="4 7" id="KW-0812">Transmembrane</keyword>
<comment type="subcellular location">
    <subcellularLocation>
        <location evidence="1">Membrane</location>
        <topology evidence="1">Multi-pass membrane protein</topology>
    </subcellularLocation>
</comment>
<keyword evidence="11" id="KW-1185">Reference proteome</keyword>
<evidence type="ECO:0000256" key="7">
    <source>
        <dbReference type="RuleBase" id="RU000477"/>
    </source>
</evidence>
<dbReference type="PROSITE" id="PS00221">
    <property type="entry name" value="MIP"/>
    <property type="match status" value="1"/>
</dbReference>
<feature type="transmembrane region" description="Helical" evidence="9">
    <location>
        <begin position="267"/>
        <end position="287"/>
    </location>
</feature>
<evidence type="ECO:0000256" key="5">
    <source>
        <dbReference type="ARBA" id="ARBA00022989"/>
    </source>
</evidence>
<keyword evidence="5 9" id="KW-1133">Transmembrane helix</keyword>
<keyword evidence="3 7" id="KW-0813">Transport</keyword>
<dbReference type="Pfam" id="PF00230">
    <property type="entry name" value="MIP"/>
    <property type="match status" value="2"/>
</dbReference>
<feature type="transmembrane region" description="Helical" evidence="9">
    <location>
        <begin position="6"/>
        <end position="28"/>
    </location>
</feature>
<evidence type="ECO:0000313" key="11">
    <source>
        <dbReference type="Proteomes" id="UP000595703"/>
    </source>
</evidence>
<reference evidence="10 11" key="4">
    <citation type="journal article" date="2020" name="Sci. Rep.">
        <title>beta-carboline chemical signals induce reveromycin production through a LuxR family regulator in Streptomyces sp. SN-593.</title>
        <authorList>
            <person name="Panthee S."/>
            <person name="Kito N."/>
            <person name="Hayashi T."/>
            <person name="Shimizu T."/>
            <person name="Ishikawa J."/>
            <person name="Hamamoto H."/>
            <person name="Osada H."/>
            <person name="Takahashi S."/>
        </authorList>
    </citation>
    <scope>NUCLEOTIDE SEQUENCE [LARGE SCALE GENOMIC DNA]</scope>
    <source>
        <strain evidence="10 11">SN-593</strain>
    </source>
</reference>
<sequence length="292" mass="28949">MSNGHIVIGELFGTAVLILLGGGVCAAVTLKRSKAKDAGWVAISFGWGLAVLGGAYIANGYSGGQLNPAVTLGVAIKTGDWSTMPYYLIGEFGGALIGAVLVWAAYLGQFHAHLTDPAVVGPAAGTAPDGDTSGTAPGTAATAAADGAGSAPKPDPAGPTTGLPAAQPGGPVLGIFSTGPEIRNPVQNLLTEIIATAVLVLFILTQGMTKGLALNGTGILLTSLLVVGIGLSLGGPTGYAINPARDLGPRIVHALLPLPNKGGSDWGYAWIPVVGPLVGAAIAGGLYRLAFM</sequence>
<dbReference type="PANTHER" id="PTHR43829:SF9">
    <property type="entry name" value="AQUAPORIN-9"/>
    <property type="match status" value="1"/>
</dbReference>
<dbReference type="EMBL" id="AP018365">
    <property type="protein sequence ID" value="BBA96177.1"/>
    <property type="molecule type" value="Genomic_DNA"/>
</dbReference>
<feature type="transmembrane region" description="Helical" evidence="9">
    <location>
        <begin position="86"/>
        <end position="107"/>
    </location>
</feature>
<feature type="region of interest" description="Disordered" evidence="8">
    <location>
        <begin position="125"/>
        <end position="164"/>
    </location>
</feature>
<evidence type="ECO:0000313" key="10">
    <source>
        <dbReference type="EMBL" id="BBA96177.1"/>
    </source>
</evidence>
<organism evidence="10 11">
    <name type="scientific">Actinacidiphila reveromycinica</name>
    <dbReference type="NCBI Taxonomy" id="659352"/>
    <lineage>
        <taxon>Bacteria</taxon>
        <taxon>Bacillati</taxon>
        <taxon>Actinomycetota</taxon>
        <taxon>Actinomycetes</taxon>
        <taxon>Kitasatosporales</taxon>
        <taxon>Streptomycetaceae</taxon>
        <taxon>Actinacidiphila</taxon>
    </lineage>
</organism>
<dbReference type="AlphaFoldDB" id="A0A7U3VM42"/>
<reference evidence="10 11" key="2">
    <citation type="journal article" date="2011" name="J. Antibiot.">
        <title>Furaquinocins I and J: novel polyketide isoprenoid hybrid compounds from Streptomyces reveromyceticus SN-593.</title>
        <authorList>
            <person name="Panthee S."/>
            <person name="Takahashi S."/>
            <person name="Takagi H."/>
            <person name="Nogawa T."/>
            <person name="Oowada E."/>
            <person name="Uramoto M."/>
            <person name="Osada H."/>
        </authorList>
    </citation>
    <scope>NUCLEOTIDE SEQUENCE [LARGE SCALE GENOMIC DNA]</scope>
    <source>
        <strain evidence="10 11">SN-593</strain>
    </source>
</reference>
<dbReference type="Gene3D" id="1.20.1080.10">
    <property type="entry name" value="Glycerol uptake facilitator protein"/>
    <property type="match status" value="1"/>
</dbReference>
<name>A0A7U3VM42_9ACTN</name>
<feature type="compositionally biased region" description="Low complexity" evidence="8">
    <location>
        <begin position="125"/>
        <end position="152"/>
    </location>
</feature>
<evidence type="ECO:0000256" key="8">
    <source>
        <dbReference type="SAM" id="MobiDB-lite"/>
    </source>
</evidence>
<dbReference type="GO" id="GO:0015254">
    <property type="term" value="F:glycerol channel activity"/>
    <property type="evidence" value="ECO:0007669"/>
    <property type="project" value="TreeGrafter"/>
</dbReference>
<evidence type="ECO:0000256" key="6">
    <source>
        <dbReference type="ARBA" id="ARBA00023136"/>
    </source>
</evidence>
<feature type="transmembrane region" description="Helical" evidence="9">
    <location>
        <begin position="212"/>
        <end position="233"/>
    </location>
</feature>
<keyword evidence="6 9" id="KW-0472">Membrane</keyword>
<comment type="similarity">
    <text evidence="2 7">Belongs to the MIP/aquaporin (TC 1.A.8) family.</text>
</comment>
<evidence type="ECO:0000256" key="1">
    <source>
        <dbReference type="ARBA" id="ARBA00004141"/>
    </source>
</evidence>
<feature type="transmembrane region" description="Helical" evidence="9">
    <location>
        <begin position="40"/>
        <end position="58"/>
    </location>
</feature>
<dbReference type="PANTHER" id="PTHR43829">
    <property type="entry name" value="AQUAPORIN OR AQUAGLYCEROPORIN RELATED"/>
    <property type="match status" value="1"/>
</dbReference>
<dbReference type="RefSeq" id="WP_202232647.1">
    <property type="nucleotide sequence ID" value="NZ_AP018365.1"/>
</dbReference>
<dbReference type="GO" id="GO:0005886">
    <property type="term" value="C:plasma membrane"/>
    <property type="evidence" value="ECO:0007669"/>
    <property type="project" value="TreeGrafter"/>
</dbReference>
<evidence type="ECO:0000256" key="3">
    <source>
        <dbReference type="ARBA" id="ARBA00022448"/>
    </source>
</evidence>
<evidence type="ECO:0000256" key="2">
    <source>
        <dbReference type="ARBA" id="ARBA00006175"/>
    </source>
</evidence>
<reference evidence="10 11" key="3">
    <citation type="journal article" date="2011" name="Nat. Chem. Biol.">
        <title>Reveromycin A biosynthesis uses RevG and RevJ for stereospecific spiroacetal formation.</title>
        <authorList>
            <person name="Takahashi S."/>
            <person name="Toyoda A."/>
            <person name="Sekiyama Y."/>
            <person name="Takagi H."/>
            <person name="Nogawa T."/>
            <person name="Uramoto M."/>
            <person name="Suzuki R."/>
            <person name="Koshino H."/>
            <person name="Kumano T."/>
            <person name="Panthee S."/>
            <person name="Dairi T."/>
            <person name="Ishikawa J."/>
            <person name="Ikeda H."/>
            <person name="Sakaki Y."/>
            <person name="Osada H."/>
        </authorList>
    </citation>
    <scope>NUCLEOTIDE SEQUENCE [LARGE SCALE GENOMIC DNA]</scope>
    <source>
        <strain evidence="10 11">SN-593</strain>
    </source>
</reference>
<dbReference type="SUPFAM" id="SSF81338">
    <property type="entry name" value="Aquaporin-like"/>
    <property type="match status" value="1"/>
</dbReference>
<dbReference type="KEGG" id="arev:RVR_1356"/>
<evidence type="ECO:0000256" key="9">
    <source>
        <dbReference type="SAM" id="Phobius"/>
    </source>
</evidence>
<evidence type="ECO:0000256" key="4">
    <source>
        <dbReference type="ARBA" id="ARBA00022692"/>
    </source>
</evidence>
<proteinExistence type="inferred from homology"/>
<accession>A0A7U3VM42</accession>
<dbReference type="InterPro" id="IPR023271">
    <property type="entry name" value="Aquaporin-like"/>
</dbReference>
<dbReference type="PRINTS" id="PR00783">
    <property type="entry name" value="MINTRINSICP"/>
</dbReference>
<dbReference type="Proteomes" id="UP000595703">
    <property type="component" value="Chromosome"/>
</dbReference>
<gene>
    <name evidence="10" type="ORF">RVR_1356</name>
</gene>
<dbReference type="InterPro" id="IPR050363">
    <property type="entry name" value="MIP/Aquaporin"/>
</dbReference>